<reference evidence="2" key="1">
    <citation type="submission" date="2021-04" db="EMBL/GenBank/DDBJ databases">
        <title>The genome sequence of Ideonella sp. 4Y11.</title>
        <authorList>
            <person name="Liu Y."/>
        </authorList>
    </citation>
    <scope>NUCLEOTIDE SEQUENCE</scope>
    <source>
        <strain evidence="2">4Y11</strain>
    </source>
</reference>
<name>A0A940YF02_9BURK</name>
<feature type="chain" id="PRO_5037989894" evidence="1">
    <location>
        <begin position="25"/>
        <end position="332"/>
    </location>
</feature>
<dbReference type="AlphaFoldDB" id="A0A940YF02"/>
<accession>A0A940YF02</accession>
<dbReference type="Proteomes" id="UP000678374">
    <property type="component" value="Unassembled WGS sequence"/>
</dbReference>
<feature type="signal peptide" evidence="1">
    <location>
        <begin position="1"/>
        <end position="24"/>
    </location>
</feature>
<keyword evidence="3" id="KW-1185">Reference proteome</keyword>
<evidence type="ECO:0000313" key="2">
    <source>
        <dbReference type="EMBL" id="MBQ0958940.1"/>
    </source>
</evidence>
<keyword evidence="1" id="KW-0732">Signal</keyword>
<dbReference type="RefSeq" id="WP_210801451.1">
    <property type="nucleotide sequence ID" value="NZ_JAGQDE010000005.1"/>
</dbReference>
<evidence type="ECO:0000256" key="1">
    <source>
        <dbReference type="SAM" id="SignalP"/>
    </source>
</evidence>
<sequence length="332" mass="34953">MRCTRRLTCLAVLAALPLWAAAQAEPPAPPSLPIQVNVVNPEDLLDTNKTVVIPTVYLSLLVDGRVAATKQSGLFSGGNNSAKAAASYQVEGLDKAFAQQLAQAAYDDAVARLRAAGYTVLTWADIKDREMVRSLARDTSTGPMGLPTFSEGGNNYVIATPSDEQFFKKGLGGGWFAEFQQGGKNRFTDATLIIPTYTIHAPQAWTGTSAGYKTISAEANVAEGMNLWVANAHWMGQPKSRMMRGIPGVATKQQVINVTDKAGTVTKVADTTPQAANVVSGLLGALTGTGSISASSGLYKLAIDREAYTQGVMNGVRAFNAELAKAAADAKP</sequence>
<evidence type="ECO:0000313" key="3">
    <source>
        <dbReference type="Proteomes" id="UP000678374"/>
    </source>
</evidence>
<organism evidence="2 3">
    <name type="scientific">Ideonella aquatica</name>
    <dbReference type="NCBI Taxonomy" id="2824119"/>
    <lineage>
        <taxon>Bacteria</taxon>
        <taxon>Pseudomonadati</taxon>
        <taxon>Pseudomonadota</taxon>
        <taxon>Betaproteobacteria</taxon>
        <taxon>Burkholderiales</taxon>
        <taxon>Sphaerotilaceae</taxon>
        <taxon>Ideonella</taxon>
    </lineage>
</organism>
<proteinExistence type="predicted"/>
<dbReference type="EMBL" id="JAGQDE010000005">
    <property type="protein sequence ID" value="MBQ0958940.1"/>
    <property type="molecule type" value="Genomic_DNA"/>
</dbReference>
<protein>
    <submittedName>
        <fullName evidence="2">Uncharacterized protein</fullName>
    </submittedName>
</protein>
<comment type="caution">
    <text evidence="2">The sequence shown here is derived from an EMBL/GenBank/DDBJ whole genome shotgun (WGS) entry which is preliminary data.</text>
</comment>
<gene>
    <name evidence="2" type="ORF">KAK06_08205</name>
</gene>